<dbReference type="InterPro" id="IPR051465">
    <property type="entry name" value="Cell_Envelope_Struct_Comp"/>
</dbReference>
<feature type="domain" description="SLH" evidence="3">
    <location>
        <begin position="932"/>
        <end position="995"/>
    </location>
</feature>
<dbReference type="PANTHER" id="PTHR43308:SF5">
    <property type="entry name" value="S-LAYER PROTEIN _ PEPTIDOGLYCAN ENDO-BETA-N-ACETYLGLUCOSAMINIDASE"/>
    <property type="match status" value="1"/>
</dbReference>
<evidence type="ECO:0000313" key="5">
    <source>
        <dbReference type="Proteomes" id="UP000029507"/>
    </source>
</evidence>
<evidence type="ECO:0000259" key="2">
    <source>
        <dbReference type="PROSITE" id="PS50853"/>
    </source>
</evidence>
<dbReference type="Pfam" id="PF12733">
    <property type="entry name" value="Cadherin-like"/>
    <property type="match status" value="1"/>
</dbReference>
<dbReference type="Pfam" id="PF17963">
    <property type="entry name" value="Big_9"/>
    <property type="match status" value="1"/>
</dbReference>
<dbReference type="Pfam" id="PF00395">
    <property type="entry name" value="SLH"/>
    <property type="match status" value="2"/>
</dbReference>
<evidence type="ECO:0000256" key="1">
    <source>
        <dbReference type="SAM" id="MobiDB-lite"/>
    </source>
</evidence>
<proteinExistence type="predicted"/>
<dbReference type="InterPro" id="IPR036278">
    <property type="entry name" value="Sialidase_sf"/>
</dbReference>
<dbReference type="InterPro" id="IPR003961">
    <property type="entry name" value="FN3_dom"/>
</dbReference>
<feature type="compositionally biased region" description="Low complexity" evidence="1">
    <location>
        <begin position="613"/>
        <end position="623"/>
    </location>
</feature>
<dbReference type="InterPro" id="IPR001119">
    <property type="entry name" value="SLH_dom"/>
</dbReference>
<feature type="region of interest" description="Disordered" evidence="1">
    <location>
        <begin position="598"/>
        <end position="638"/>
    </location>
</feature>
<evidence type="ECO:0000259" key="3">
    <source>
        <dbReference type="PROSITE" id="PS51272"/>
    </source>
</evidence>
<dbReference type="PROSITE" id="PS50853">
    <property type="entry name" value="FN3"/>
    <property type="match status" value="1"/>
</dbReference>
<dbReference type="RefSeq" id="WP_038695199.1">
    <property type="nucleotide sequence ID" value="NZ_CP009286.1"/>
</dbReference>
<evidence type="ECO:0000313" key="4">
    <source>
        <dbReference type="EMBL" id="AIQ63568.1"/>
    </source>
</evidence>
<dbReference type="SUPFAM" id="SSF49265">
    <property type="entry name" value="Fibronectin type III"/>
    <property type="match status" value="1"/>
</dbReference>
<evidence type="ECO:0008006" key="6">
    <source>
        <dbReference type="Google" id="ProtNLM"/>
    </source>
</evidence>
<accession>A0A089LWE2</accession>
<dbReference type="InterPro" id="IPR013783">
    <property type="entry name" value="Ig-like_fold"/>
</dbReference>
<dbReference type="InterPro" id="IPR036116">
    <property type="entry name" value="FN3_sf"/>
</dbReference>
<name>A0A089LWE2_9BACL</name>
<dbReference type="SUPFAM" id="SSF50939">
    <property type="entry name" value="Sialidases"/>
    <property type="match status" value="1"/>
</dbReference>
<dbReference type="KEGG" id="pste:PSTEL_11215"/>
<dbReference type="EMBL" id="CP009286">
    <property type="protein sequence ID" value="AIQ63568.1"/>
    <property type="molecule type" value="Genomic_DNA"/>
</dbReference>
<feature type="domain" description="SLH" evidence="3">
    <location>
        <begin position="867"/>
        <end position="930"/>
    </location>
</feature>
<feature type="domain" description="Fibronectin type-III" evidence="2">
    <location>
        <begin position="314"/>
        <end position="414"/>
    </location>
</feature>
<dbReference type="Gene3D" id="2.60.40.3440">
    <property type="match status" value="1"/>
</dbReference>
<keyword evidence="5" id="KW-1185">Reference proteome</keyword>
<reference evidence="4 5" key="1">
    <citation type="submission" date="2014-08" db="EMBL/GenBank/DDBJ databases">
        <title>Comparative genomics of the Paenibacillus odorifer group.</title>
        <authorList>
            <person name="den Bakker H.C."/>
            <person name="Tsai Y.-C."/>
            <person name="Martin N."/>
            <person name="Korlach J."/>
            <person name="Wiedmann M."/>
        </authorList>
    </citation>
    <scope>NUCLEOTIDE SEQUENCE [LARGE SCALE GENOMIC DNA]</scope>
    <source>
        <strain evidence="4 5">DSM 14472</strain>
    </source>
</reference>
<organism evidence="4 5">
    <name type="scientific">Paenibacillus stellifer</name>
    <dbReference type="NCBI Taxonomy" id="169760"/>
    <lineage>
        <taxon>Bacteria</taxon>
        <taxon>Bacillati</taxon>
        <taxon>Bacillota</taxon>
        <taxon>Bacilli</taxon>
        <taxon>Bacillales</taxon>
        <taxon>Paenibacillaceae</taxon>
        <taxon>Paenibacillus</taxon>
    </lineage>
</organism>
<gene>
    <name evidence="4" type="ORF">PSTEL_11215</name>
</gene>
<feature type="domain" description="SLH" evidence="3">
    <location>
        <begin position="1003"/>
        <end position="1061"/>
    </location>
</feature>
<dbReference type="HOGENOM" id="CLU_289169_0_0_9"/>
<dbReference type="InterPro" id="IPR025883">
    <property type="entry name" value="Cadherin-like_domain"/>
</dbReference>
<dbReference type="PROSITE" id="PS51272">
    <property type="entry name" value="SLH"/>
    <property type="match status" value="3"/>
</dbReference>
<protein>
    <recommendedName>
        <fullName evidence="6">Cadherin-like beta sandwich domain-containing protein</fullName>
    </recommendedName>
</protein>
<dbReference type="AlphaFoldDB" id="A0A089LWE2"/>
<dbReference type="STRING" id="169760.PSTEL_11215"/>
<dbReference type="Gene3D" id="2.60.40.10">
    <property type="entry name" value="Immunoglobulins"/>
    <property type="match status" value="1"/>
</dbReference>
<dbReference type="Proteomes" id="UP000029507">
    <property type="component" value="Chromosome"/>
</dbReference>
<sequence>MFQTADVKAASLYKWSKVSTTGLESVAYGNGVYVGVTSAGKLAVSDDLLTWEALDVSALSLRSFAFVTFVNGKFFAGTYRGDSVPETSPKAFVLISDDGRHWTAGTGATNYSNYAFSTVAYGNGNYLLSSSNGGDLLKSPDGVSWTNISGTGALGRISDLQYLNGGFIGLTTADYVTSNIVTSANGTSWTTNTSGIGSNLNRLYSDGSLVLAGGSQGKIYKSPQGSDIPTIEASISGDLMNGTAYAANFVSFAFGAGQYMAVSSNNGVVAFSNNGLQWSTTSLSSASLRTAFFKDGTFFICSRDGVYKRVPASRPVIVTGAVTDITSDSVVIEGEVTSVGSDPVTERGVVYGTVPDPTTSDAKAVAGLSAEAGTFSATLNGLDENTVYYARAYAVNEVGVSYGSEISFTTLEPNRIPSAGNLSVSVTSGTYFEGELPGSDLDGDALTYTITSQGTQGTVSQSQAGSGAFTYTPELGAIGSDSFTYTVTDGKSVPVAGTVLVTILPSGAAGLTALQLQSVSLAPDFDPDILSYSATVANSVYSTTVTATVYGSGAKLLVNGLPYNGESIGLEVGANVITVSALAQDGVTEKQYRIEIEREEESLPASPTPEATPSPEASSTPEASPTPSPTVAPNPSASPTAAGIKVVIGNVPQELSATVRVNEQNGRTQAVIEVDNDKVIQGLIENKQNVLIEYPASADSVVVELNGQLVKLLEARQSTLQIVTDKAVYNLPANLLRIDEISSSLGNPQLLSDIKFSIELGSAAPADEQALKASAGKQAYTLLGPAIDFNIKAIYNGQSVNINRFNAYAERSIILPQGMDGSKITTAVVLNSDGTVSHIPTRVSVVNGRYTAAINSLTNSTYALVWKSATAYLDTERRWSRQDIEEMDSRYVLEGTGNDRFEPQRAISRAEYAAAVVRAFGLRAEGVSGTGKPASFTDVSGTAWYANPVSVAAGYGLLTGYENGAFQPDSPISRAEAAVVLARALKLANLEAASSEAAVQTELSKFKDGASVPAFARDAAALGVQLNLLRGEAGYLNLKAGVTREETAALLNRALKAAGLI</sequence>
<dbReference type="PANTHER" id="PTHR43308">
    <property type="entry name" value="OUTER MEMBRANE PROTEIN ALPHA-RELATED"/>
    <property type="match status" value="1"/>
</dbReference>